<keyword evidence="1" id="KW-0677">Repeat</keyword>
<evidence type="ECO:0000313" key="5">
    <source>
        <dbReference type="Proteomes" id="UP000294902"/>
    </source>
</evidence>
<organism evidence="4 5">
    <name type="scientific">Natranaerovirga pectinivora</name>
    <dbReference type="NCBI Taxonomy" id="682400"/>
    <lineage>
        <taxon>Bacteria</taxon>
        <taxon>Bacillati</taxon>
        <taxon>Bacillota</taxon>
        <taxon>Clostridia</taxon>
        <taxon>Lachnospirales</taxon>
        <taxon>Natranaerovirgaceae</taxon>
        <taxon>Natranaerovirga</taxon>
    </lineage>
</organism>
<reference evidence="4 5" key="1">
    <citation type="submission" date="2019-03" db="EMBL/GenBank/DDBJ databases">
        <title>Genomic Encyclopedia of Type Strains, Phase IV (KMG-IV): sequencing the most valuable type-strain genomes for metagenomic binning, comparative biology and taxonomic classification.</title>
        <authorList>
            <person name="Goeker M."/>
        </authorList>
    </citation>
    <scope>NUCLEOTIDE SEQUENCE [LARGE SCALE GENOMIC DNA]</scope>
    <source>
        <strain evidence="4 5">DSM 24629</strain>
    </source>
</reference>
<proteinExistence type="predicted"/>
<dbReference type="Pfam" id="PF19789">
    <property type="entry name" value="DUF6273"/>
    <property type="match status" value="1"/>
</dbReference>
<dbReference type="InterPro" id="IPR046240">
    <property type="entry name" value="DUF6273"/>
</dbReference>
<dbReference type="AlphaFoldDB" id="A0A4R3MQK0"/>
<keyword evidence="2" id="KW-0732">Signal</keyword>
<dbReference type="InterPro" id="IPR001119">
    <property type="entry name" value="SLH_dom"/>
</dbReference>
<dbReference type="RefSeq" id="WP_165878424.1">
    <property type="nucleotide sequence ID" value="NZ_SMAL01000001.1"/>
</dbReference>
<name>A0A4R3MQK0_9FIRM</name>
<accession>A0A4R3MQK0</accession>
<feature type="domain" description="SLH" evidence="3">
    <location>
        <begin position="448"/>
        <end position="505"/>
    </location>
</feature>
<evidence type="ECO:0000313" key="4">
    <source>
        <dbReference type="EMBL" id="TCT17064.1"/>
    </source>
</evidence>
<sequence>MNKKRKISMLLIVLVITTFVLQVPAQQAKSTFEIGDYIEFGRYNGEPILWRIIHIDDEGAPLLWSENIITYKPFDSALSGEFGVTKSGKDLWNNRISSTEKERREAYGSNRWSTSNLREWLNSEDFNVNYTTHPPTESAVIRNAYSHEPGFLSHFTYEERGAIKYVTNKTLLSEIDQYLANGGSEYHEYEHELPQEAVTNYDSAYFEWVVDQVFLLSIKELADYVDARGYRRFKSPTSKALEKDEGDRFREPGFEDYYWLRTPLTAYATDVRSVCVFGSVSEVQAFHYEIGVAPALYLNPNSVISTFGLGTKENPYEVKINLNEEHSELINNPSPWAVMEIEKAKKNNLTTVRITNNYQQSITREEFCELVVKLYEKLSGKKAELSSINGFTDTINPEILKAHALGIVNGVSDTKFKPNNNVSRQEIAVMFFRTLKAVDESLIDGIYPVNFEDKSEIASWAEEAIGFMSNKGIVGGVGNNLVNPKGNATREQAIALVVRTFEEFN</sequence>
<evidence type="ECO:0000256" key="2">
    <source>
        <dbReference type="SAM" id="SignalP"/>
    </source>
</evidence>
<comment type="caution">
    <text evidence="4">The sequence shown here is derived from an EMBL/GenBank/DDBJ whole genome shotgun (WGS) entry which is preliminary data.</text>
</comment>
<keyword evidence="5" id="KW-1185">Reference proteome</keyword>
<dbReference type="Proteomes" id="UP000294902">
    <property type="component" value="Unassembled WGS sequence"/>
</dbReference>
<protein>
    <submittedName>
        <fullName evidence="4">S-layer family protein</fullName>
    </submittedName>
</protein>
<feature type="signal peptide" evidence="2">
    <location>
        <begin position="1"/>
        <end position="25"/>
    </location>
</feature>
<gene>
    <name evidence="4" type="ORF">EDC18_101360</name>
</gene>
<feature type="chain" id="PRO_5039553284" evidence="2">
    <location>
        <begin position="26"/>
        <end position="505"/>
    </location>
</feature>
<evidence type="ECO:0000256" key="1">
    <source>
        <dbReference type="ARBA" id="ARBA00022737"/>
    </source>
</evidence>
<dbReference type="Pfam" id="PF00395">
    <property type="entry name" value="SLH"/>
    <property type="match status" value="2"/>
</dbReference>
<evidence type="ECO:0000259" key="3">
    <source>
        <dbReference type="PROSITE" id="PS51272"/>
    </source>
</evidence>
<dbReference type="EMBL" id="SMAL01000001">
    <property type="protein sequence ID" value="TCT17064.1"/>
    <property type="molecule type" value="Genomic_DNA"/>
</dbReference>
<dbReference type="PROSITE" id="PS51272">
    <property type="entry name" value="SLH"/>
    <property type="match status" value="2"/>
</dbReference>
<feature type="domain" description="SLH" evidence="3">
    <location>
        <begin position="382"/>
        <end position="445"/>
    </location>
</feature>